<dbReference type="EMBL" id="VAJM01000004">
    <property type="protein sequence ID" value="TLM93007.1"/>
    <property type="molecule type" value="Genomic_DNA"/>
</dbReference>
<gene>
    <name evidence="2" type="ORF">FDY95_10235</name>
</gene>
<accession>A0A5R8WQI6</accession>
<feature type="compositionally biased region" description="Polar residues" evidence="1">
    <location>
        <begin position="28"/>
        <end position="37"/>
    </location>
</feature>
<name>A0A5R8WQI6_9BACT</name>
<dbReference type="Proteomes" id="UP000305517">
    <property type="component" value="Unassembled WGS sequence"/>
</dbReference>
<feature type="region of interest" description="Disordered" evidence="1">
    <location>
        <begin position="244"/>
        <end position="267"/>
    </location>
</feature>
<dbReference type="RefSeq" id="WP_138077436.1">
    <property type="nucleotide sequence ID" value="NZ_VAJM01000004.1"/>
</dbReference>
<keyword evidence="3" id="KW-1185">Reference proteome</keyword>
<dbReference type="AlphaFoldDB" id="A0A5R8WQI6"/>
<feature type="region of interest" description="Disordered" evidence="1">
    <location>
        <begin position="1"/>
        <end position="40"/>
    </location>
</feature>
<evidence type="ECO:0000256" key="1">
    <source>
        <dbReference type="SAM" id="MobiDB-lite"/>
    </source>
</evidence>
<evidence type="ECO:0000313" key="3">
    <source>
        <dbReference type="Proteomes" id="UP000305517"/>
    </source>
</evidence>
<reference evidence="2 3" key="1">
    <citation type="submission" date="2019-05" db="EMBL/GenBank/DDBJ databases">
        <title>Hymenobacter edaphi sp. nov., isolated from abandoned arsenic-contaminated farmland soil.</title>
        <authorList>
            <person name="Nie L."/>
        </authorList>
    </citation>
    <scope>NUCLEOTIDE SEQUENCE [LARGE SCALE GENOMIC DNA]</scope>
    <source>
        <strain evidence="2 3">1-3-3-8</strain>
    </source>
</reference>
<organism evidence="2 3">
    <name type="scientific">Hymenobacter jeollabukensis</name>
    <dbReference type="NCBI Taxonomy" id="2025313"/>
    <lineage>
        <taxon>Bacteria</taxon>
        <taxon>Pseudomonadati</taxon>
        <taxon>Bacteroidota</taxon>
        <taxon>Cytophagia</taxon>
        <taxon>Cytophagales</taxon>
        <taxon>Hymenobacteraceae</taxon>
        <taxon>Hymenobacter</taxon>
    </lineage>
</organism>
<evidence type="ECO:0000313" key="2">
    <source>
        <dbReference type="EMBL" id="TLM93007.1"/>
    </source>
</evidence>
<proteinExistence type="predicted"/>
<dbReference type="OrthoDB" id="865359at2"/>
<sequence length="402" mass="46958">MSADDSATPAPEEPADNPNAAGRYYRDTATSNAQKARNTAEVEQDLLTNPRYDAFFAQHHPKLRVTFARSYAQSRQLWTDYGDMYERMLEGRLTEFEAEATERLWDIQQKKLFDLQCRWRAEQVSVPGVVVSWDFNALARDIQNCTVVSPISEDELALYLNFLAQADYETDLHRRHFAWQDYDLIRQDATDDDADPDWFDGDVPEWYHFHNQHTGHDALLRLPNVRGEKEERYLAAWRADRQAAREAAEAAQDPAPPAPEHDPRPTHLYGEEERAWEKEFVRQFEPIQLRRQRDAYVEANPIAEYEDEELERVLEALNTLNEPVPIEAHPDWRRAILQAYYSFRLRKLQTMLPIVYQAYCQRQEWGISYPAEDDNDHGLANALRAGLLKGRRLLGEPENFDF</sequence>
<protein>
    <submittedName>
        <fullName evidence="2">Uncharacterized protein</fullName>
    </submittedName>
</protein>
<comment type="caution">
    <text evidence="2">The sequence shown here is derived from an EMBL/GenBank/DDBJ whole genome shotgun (WGS) entry which is preliminary data.</text>
</comment>